<evidence type="ECO:0000313" key="2">
    <source>
        <dbReference type="Proteomes" id="UP001059596"/>
    </source>
</evidence>
<proteinExistence type="predicted"/>
<evidence type="ECO:0000313" key="1">
    <source>
        <dbReference type="EMBL" id="KAI8045202.1"/>
    </source>
</evidence>
<sequence>MPLFHNYSLWIQIYFQASETSAAMATNWNNRSLQRGTEEMDKLHCDLLEILRHNHSGIKRVLQSIHNLLKENDDAHLFFSSHRILKILSVVISESREEEIPSSRCLVANAMVCVHLKLRKIPADDGKLLLQQLLTIVTSTEPQPFGAQIHVHHFDNFLRFMGEDCFPGLFDAIQRLLESDKTADHKSACFLIRKVQSMCDIEGESGQSLLDALQCSGQQLAAYVDIMENLEEEKSYLSVSTKLSLLELMSSDLGERWLVWLRILCLRLLQDERVLVLRETLRYFLSHLSLGQLCRFNLLQELLLATNTNKLFDYEDPNCLKMEELEQFMKGSDVELLLEALVTIPWKSVFMLHWLLSIKLDDIRISSTDLLQKLCASVHALENIKLRQHAIRKLIHTVLLH</sequence>
<comment type="caution">
    <text evidence="1">The sequence shown here is derived from an EMBL/GenBank/DDBJ whole genome shotgun (WGS) entry which is preliminary data.</text>
</comment>
<dbReference type="Proteomes" id="UP001059596">
    <property type="component" value="Chromosome 3R"/>
</dbReference>
<dbReference type="AlphaFoldDB" id="A0A9Q0BUM9"/>
<keyword evidence="2" id="KW-1185">Reference proteome</keyword>
<name>A0A9Q0BUM9_9MUSC</name>
<dbReference type="EMBL" id="JAMKOV010000001">
    <property type="protein sequence ID" value="KAI8045202.1"/>
    <property type="molecule type" value="Genomic_DNA"/>
</dbReference>
<gene>
    <name evidence="1" type="ORF">M5D96_001382</name>
</gene>
<protein>
    <submittedName>
        <fullName evidence="1">Uncharacterized protein</fullName>
    </submittedName>
</protein>
<accession>A0A9Q0BUM9</accession>
<reference evidence="1" key="1">
    <citation type="journal article" date="2023" name="Genome Biol. Evol.">
        <title>Long-read-based Genome Assembly of Drosophila gunungcola Reveals Fewer Chemosensory Genes in Flower-breeding Species.</title>
        <authorList>
            <person name="Negi A."/>
            <person name="Liao B.Y."/>
            <person name="Yeh S.D."/>
        </authorList>
    </citation>
    <scope>NUCLEOTIDE SEQUENCE</scope>
    <source>
        <strain evidence="1">Sukarami</strain>
    </source>
</reference>
<organism evidence="1 2">
    <name type="scientific">Drosophila gunungcola</name>
    <name type="common">fruit fly</name>
    <dbReference type="NCBI Taxonomy" id="103775"/>
    <lineage>
        <taxon>Eukaryota</taxon>
        <taxon>Metazoa</taxon>
        <taxon>Ecdysozoa</taxon>
        <taxon>Arthropoda</taxon>
        <taxon>Hexapoda</taxon>
        <taxon>Insecta</taxon>
        <taxon>Pterygota</taxon>
        <taxon>Neoptera</taxon>
        <taxon>Endopterygota</taxon>
        <taxon>Diptera</taxon>
        <taxon>Brachycera</taxon>
        <taxon>Muscomorpha</taxon>
        <taxon>Ephydroidea</taxon>
        <taxon>Drosophilidae</taxon>
        <taxon>Drosophila</taxon>
        <taxon>Sophophora</taxon>
    </lineage>
</organism>